<dbReference type="Ensembl" id="ENSXCOT00000013356.1">
    <property type="protein sequence ID" value="ENSXCOP00000013195.1"/>
    <property type="gene ID" value="ENSXCOG00000009981.1"/>
</dbReference>
<reference evidence="13" key="1">
    <citation type="submission" date="2025-08" db="UniProtKB">
        <authorList>
            <consortium name="Ensembl"/>
        </authorList>
    </citation>
    <scope>IDENTIFICATION</scope>
</reference>
<dbReference type="AlphaFoldDB" id="A0A3B5LQX1"/>
<evidence type="ECO:0000256" key="4">
    <source>
        <dbReference type="ARBA" id="ARBA00022449"/>
    </source>
</evidence>
<evidence type="ECO:0000313" key="13">
    <source>
        <dbReference type="Ensembl" id="ENSXCOP00000013195.1"/>
    </source>
</evidence>
<keyword evidence="5" id="KW-1003">Cell membrane</keyword>
<evidence type="ECO:0000256" key="6">
    <source>
        <dbReference type="ARBA" id="ARBA00022692"/>
    </source>
</evidence>
<evidence type="ECO:0000256" key="9">
    <source>
        <dbReference type="ARBA" id="ARBA00023180"/>
    </source>
</evidence>
<comment type="catalytic activity">
    <reaction evidence="10">
        <text>choline(out) + n H(+)(in) = choline(in) + n H(+)(out)</text>
        <dbReference type="Rhea" id="RHEA:75463"/>
        <dbReference type="ChEBI" id="CHEBI:15354"/>
        <dbReference type="ChEBI" id="CHEBI:15378"/>
    </reaction>
</comment>
<dbReference type="Proteomes" id="UP000261380">
    <property type="component" value="Unplaced"/>
</dbReference>
<evidence type="ECO:0000256" key="11">
    <source>
        <dbReference type="ARBA" id="ARBA00037726"/>
    </source>
</evidence>
<proteinExistence type="inferred from homology"/>
<keyword evidence="9" id="KW-0325">Glycoprotein</keyword>
<protein>
    <submittedName>
        <fullName evidence="13">Solute carrier family 44 member 5b</fullName>
    </submittedName>
</protein>
<accession>A0A3B5LQX1</accession>
<reference evidence="13" key="2">
    <citation type="submission" date="2025-09" db="UniProtKB">
        <authorList>
            <consortium name="Ensembl"/>
        </authorList>
    </citation>
    <scope>IDENTIFICATION</scope>
</reference>
<keyword evidence="6 12" id="KW-0812">Transmembrane</keyword>
<evidence type="ECO:0000256" key="8">
    <source>
        <dbReference type="ARBA" id="ARBA00023136"/>
    </source>
</evidence>
<dbReference type="GO" id="GO:0005886">
    <property type="term" value="C:plasma membrane"/>
    <property type="evidence" value="ECO:0007669"/>
    <property type="project" value="UniProtKB-SubCell"/>
</dbReference>
<keyword evidence="8 12" id="KW-0472">Membrane</keyword>
<evidence type="ECO:0000256" key="1">
    <source>
        <dbReference type="ARBA" id="ARBA00004651"/>
    </source>
</evidence>
<evidence type="ECO:0000256" key="7">
    <source>
        <dbReference type="ARBA" id="ARBA00022989"/>
    </source>
</evidence>
<evidence type="ECO:0000256" key="12">
    <source>
        <dbReference type="SAM" id="Phobius"/>
    </source>
</evidence>
<dbReference type="GeneTree" id="ENSGT00940000156600"/>
<feature type="transmembrane region" description="Helical" evidence="12">
    <location>
        <begin position="53"/>
        <end position="75"/>
    </location>
</feature>
<keyword evidence="7 12" id="KW-1133">Transmembrane helix</keyword>
<keyword evidence="3" id="KW-0813">Transport</keyword>
<keyword evidence="4" id="KW-0050">Antiport</keyword>
<evidence type="ECO:0000256" key="5">
    <source>
        <dbReference type="ARBA" id="ARBA00022475"/>
    </source>
</evidence>
<dbReference type="PANTHER" id="PTHR12385:SF42">
    <property type="entry name" value="CHOLINE TRANSPORTER-LIKE PROTEIN 5"/>
    <property type="match status" value="1"/>
</dbReference>
<dbReference type="InterPro" id="IPR007603">
    <property type="entry name" value="Choline_transptr-like"/>
</dbReference>
<comment type="subcellular location">
    <subcellularLocation>
        <location evidence="1">Cell membrane</location>
        <topology evidence="1">Multi-pass membrane protein</topology>
    </subcellularLocation>
</comment>
<comment type="similarity">
    <text evidence="2">Belongs to the CTL (choline transporter-like) family.</text>
</comment>
<sequence length="125" mass="13843">MEIDGLKFRPLLFIILINYDCIYYPCCCCLTGEPIKFDPNFRGPVQNRKCTDVVCCIIFLIVILGYIALGTVAWFHGDPRKIISPTDSQGQFCGQTDTSNSVIGFAALSGVPSASWPLQVTPFTR</sequence>
<dbReference type="PANTHER" id="PTHR12385">
    <property type="entry name" value="CHOLINE TRANSPORTER-LIKE (SLC FAMILY 44)"/>
    <property type="match status" value="1"/>
</dbReference>
<evidence type="ECO:0000256" key="3">
    <source>
        <dbReference type="ARBA" id="ARBA00022448"/>
    </source>
</evidence>
<evidence type="ECO:0000256" key="2">
    <source>
        <dbReference type="ARBA" id="ARBA00007168"/>
    </source>
</evidence>
<keyword evidence="14" id="KW-1185">Reference proteome</keyword>
<evidence type="ECO:0000313" key="14">
    <source>
        <dbReference type="Proteomes" id="UP000261380"/>
    </source>
</evidence>
<feature type="transmembrane region" description="Helical" evidence="12">
    <location>
        <begin position="12"/>
        <end position="32"/>
    </location>
</feature>
<organism evidence="13 14">
    <name type="scientific">Xiphophorus couchianus</name>
    <name type="common">Monterrey platyfish</name>
    <dbReference type="NCBI Taxonomy" id="32473"/>
    <lineage>
        <taxon>Eukaryota</taxon>
        <taxon>Metazoa</taxon>
        <taxon>Chordata</taxon>
        <taxon>Craniata</taxon>
        <taxon>Vertebrata</taxon>
        <taxon>Euteleostomi</taxon>
        <taxon>Actinopterygii</taxon>
        <taxon>Neopterygii</taxon>
        <taxon>Teleostei</taxon>
        <taxon>Neoteleostei</taxon>
        <taxon>Acanthomorphata</taxon>
        <taxon>Ovalentaria</taxon>
        <taxon>Atherinomorphae</taxon>
        <taxon>Cyprinodontiformes</taxon>
        <taxon>Poeciliidae</taxon>
        <taxon>Poeciliinae</taxon>
        <taxon>Xiphophorus</taxon>
    </lineage>
</organism>
<name>A0A3B5LQX1_9TELE</name>
<evidence type="ECO:0000256" key="10">
    <source>
        <dbReference type="ARBA" id="ARBA00035093"/>
    </source>
</evidence>
<comment type="function">
    <text evidence="11">Choline/H+ antiporter.</text>
</comment>
<dbReference type="GO" id="GO:0015297">
    <property type="term" value="F:antiporter activity"/>
    <property type="evidence" value="ECO:0007669"/>
    <property type="project" value="UniProtKB-KW"/>
</dbReference>